<feature type="transmembrane region" description="Helical" evidence="2">
    <location>
        <begin position="181"/>
        <end position="201"/>
    </location>
</feature>
<keyword evidence="2" id="KW-1133">Transmembrane helix</keyword>
<feature type="transmembrane region" description="Helical" evidence="2">
    <location>
        <begin position="71"/>
        <end position="92"/>
    </location>
</feature>
<accession>A0A1G9D525</accession>
<reference evidence="3 4" key="1">
    <citation type="submission" date="2016-10" db="EMBL/GenBank/DDBJ databases">
        <authorList>
            <person name="de Groot N.N."/>
        </authorList>
    </citation>
    <scope>NUCLEOTIDE SEQUENCE [LARGE SCALE GENOMIC DNA]</scope>
    <source>
        <strain evidence="3 4">CGMCC 4.6533</strain>
    </source>
</reference>
<protein>
    <submittedName>
        <fullName evidence="3">Uncharacterized protein</fullName>
    </submittedName>
</protein>
<gene>
    <name evidence="3" type="ORF">SAMN05421869_11713</name>
</gene>
<proteinExistence type="predicted"/>
<dbReference type="EMBL" id="FNDJ01000017">
    <property type="protein sequence ID" value="SDK58933.1"/>
    <property type="molecule type" value="Genomic_DNA"/>
</dbReference>
<sequence length="375" mass="38788">MGEVTLSADPAGGVSARLPDRPLLSAHPRPHLAAERLRHARQPGLGLAGLVLVVPVAVLLAVGAGGAEGSVLVLGPLITFALPVAAMIAFWWEDWPGSSLRPGWSGIADTLVIALAGVVLTMLGQAVAGGLDLRGLIDATPGPGHLATFPATMSIGGAAFVAMLQITFAWEGWPLRRLRRIPAGALALAASWVVALILYVAVDRGGLLSGAEFGAFLVVAGLWQVWFFVVWRGWPFAGLRRRWVRIMAGNAVVVGGAWVTYAAAHLAGGVRPDAVTAAAGQFVAAGLVVGVLFEGWLQNRLPPAAERVVALAAVLLLAAVLAGALTAYAGTVTWDRATAADWVGHAGLNAIGVSVILHVAIARRWPFTPRDPVAA</sequence>
<dbReference type="STRING" id="633440.SAMN05421869_11713"/>
<feature type="transmembrane region" description="Helical" evidence="2">
    <location>
        <begin position="275"/>
        <end position="296"/>
    </location>
</feature>
<keyword evidence="2" id="KW-0812">Transmembrane</keyword>
<feature type="transmembrane region" description="Helical" evidence="2">
    <location>
        <begin position="213"/>
        <end position="231"/>
    </location>
</feature>
<dbReference type="Proteomes" id="UP000199202">
    <property type="component" value="Unassembled WGS sequence"/>
</dbReference>
<evidence type="ECO:0000256" key="1">
    <source>
        <dbReference type="SAM" id="MobiDB-lite"/>
    </source>
</evidence>
<organism evidence="3 4">
    <name type="scientific">Nonomuraea jiangxiensis</name>
    <dbReference type="NCBI Taxonomy" id="633440"/>
    <lineage>
        <taxon>Bacteria</taxon>
        <taxon>Bacillati</taxon>
        <taxon>Actinomycetota</taxon>
        <taxon>Actinomycetes</taxon>
        <taxon>Streptosporangiales</taxon>
        <taxon>Streptosporangiaceae</taxon>
        <taxon>Nonomuraea</taxon>
    </lineage>
</organism>
<keyword evidence="2" id="KW-0472">Membrane</keyword>
<feature type="transmembrane region" description="Helical" evidence="2">
    <location>
        <begin position="45"/>
        <end position="65"/>
    </location>
</feature>
<dbReference type="AlphaFoldDB" id="A0A1G9D525"/>
<feature type="transmembrane region" description="Helical" evidence="2">
    <location>
        <begin position="342"/>
        <end position="361"/>
    </location>
</feature>
<keyword evidence="4" id="KW-1185">Reference proteome</keyword>
<evidence type="ECO:0000313" key="3">
    <source>
        <dbReference type="EMBL" id="SDK58933.1"/>
    </source>
</evidence>
<feature type="transmembrane region" description="Helical" evidence="2">
    <location>
        <begin position="147"/>
        <end position="169"/>
    </location>
</feature>
<evidence type="ECO:0000256" key="2">
    <source>
        <dbReference type="SAM" id="Phobius"/>
    </source>
</evidence>
<feature type="transmembrane region" description="Helical" evidence="2">
    <location>
        <begin position="104"/>
        <end position="127"/>
    </location>
</feature>
<feature type="region of interest" description="Disordered" evidence="1">
    <location>
        <begin position="1"/>
        <end position="23"/>
    </location>
</feature>
<name>A0A1G9D525_9ACTN</name>
<feature type="transmembrane region" description="Helical" evidence="2">
    <location>
        <begin position="308"/>
        <end position="330"/>
    </location>
</feature>
<feature type="transmembrane region" description="Helical" evidence="2">
    <location>
        <begin position="243"/>
        <end position="263"/>
    </location>
</feature>
<evidence type="ECO:0000313" key="4">
    <source>
        <dbReference type="Proteomes" id="UP000199202"/>
    </source>
</evidence>